<evidence type="ECO:0000313" key="2">
    <source>
        <dbReference type="Proteomes" id="UP000190162"/>
    </source>
</evidence>
<dbReference type="AlphaFoldDB" id="A0A1T4V753"/>
<dbReference type="EMBL" id="FUXU01000049">
    <property type="protein sequence ID" value="SKA60381.1"/>
    <property type="molecule type" value="Genomic_DNA"/>
</dbReference>
<accession>A0A1T4V753</accession>
<keyword evidence="2" id="KW-1185">Reference proteome</keyword>
<dbReference type="Proteomes" id="UP000190162">
    <property type="component" value="Unassembled WGS sequence"/>
</dbReference>
<protein>
    <submittedName>
        <fullName evidence="1">Uncharacterized protein</fullName>
    </submittedName>
</protein>
<sequence length="64" mass="7765">MALTRPELDRALGTLTKAERSHLNREQVKANHRSNMSRKKYIKWRRDVITEYRERKAKELLNEQ</sequence>
<proteinExistence type="predicted"/>
<name>A0A1T4V753_9GAMM</name>
<dbReference type="RefSeq" id="WP_078753524.1">
    <property type="nucleotide sequence ID" value="NZ_FUXU01000049.1"/>
</dbReference>
<organism evidence="1 2">
    <name type="scientific">Enterovibrio nigricans DSM 22720</name>
    <dbReference type="NCBI Taxonomy" id="1121868"/>
    <lineage>
        <taxon>Bacteria</taxon>
        <taxon>Pseudomonadati</taxon>
        <taxon>Pseudomonadota</taxon>
        <taxon>Gammaproteobacteria</taxon>
        <taxon>Vibrionales</taxon>
        <taxon>Vibrionaceae</taxon>
        <taxon>Enterovibrio</taxon>
    </lineage>
</organism>
<gene>
    <name evidence="1" type="ORF">SAMN02745132_03297</name>
</gene>
<reference evidence="2" key="1">
    <citation type="submission" date="2017-02" db="EMBL/GenBank/DDBJ databases">
        <authorList>
            <person name="Varghese N."/>
            <person name="Submissions S."/>
        </authorList>
    </citation>
    <scope>NUCLEOTIDE SEQUENCE [LARGE SCALE GENOMIC DNA]</scope>
    <source>
        <strain evidence="2">DSM 22720</strain>
    </source>
</reference>
<evidence type="ECO:0000313" key="1">
    <source>
        <dbReference type="EMBL" id="SKA60381.1"/>
    </source>
</evidence>